<evidence type="ECO:0000256" key="2">
    <source>
        <dbReference type="ARBA" id="ARBA00023315"/>
    </source>
</evidence>
<reference evidence="5" key="2">
    <citation type="submission" date="2019-04" db="EMBL/GenBank/DDBJ databases">
        <title>Evolution of Biomass-Degrading Anaerobic Consortia Revealed by Metagenomics.</title>
        <authorList>
            <person name="Peng X."/>
        </authorList>
    </citation>
    <scope>NUCLEOTIDE SEQUENCE</scope>
    <source>
        <strain evidence="5">SIG254</strain>
    </source>
</reference>
<keyword evidence="1 4" id="KW-0808">Transferase</keyword>
<accession>A0A084JHN8</accession>
<dbReference type="GO" id="GO:0006654">
    <property type="term" value="P:phosphatidic acid biosynthetic process"/>
    <property type="evidence" value="ECO:0007669"/>
    <property type="project" value="TreeGrafter"/>
</dbReference>
<dbReference type="AlphaFoldDB" id="A0A084JHN8"/>
<dbReference type="STRING" id="318464.IO99_02175"/>
<dbReference type="RefSeq" id="WP_035129646.1">
    <property type="nucleotide sequence ID" value="NZ_JBQHQR010000002.1"/>
</dbReference>
<keyword evidence="2 4" id="KW-0012">Acyltransferase</keyword>
<dbReference type="CDD" id="cd07989">
    <property type="entry name" value="LPLAT_AGPAT-like"/>
    <property type="match status" value="1"/>
</dbReference>
<organism evidence="4 6">
    <name type="scientific">Clostridium sulfidigenes</name>
    <dbReference type="NCBI Taxonomy" id="318464"/>
    <lineage>
        <taxon>Bacteria</taxon>
        <taxon>Bacillati</taxon>
        <taxon>Bacillota</taxon>
        <taxon>Clostridia</taxon>
        <taxon>Eubacteriales</taxon>
        <taxon>Clostridiaceae</taxon>
        <taxon>Clostridium</taxon>
    </lineage>
</organism>
<protein>
    <submittedName>
        <fullName evidence="5">1-acyl-sn-glycerol-3-phosphate acyltransferase</fullName>
    </submittedName>
    <submittedName>
        <fullName evidence="4">Acyl-phosphate glycerol 3-phosphate acyltransferase</fullName>
    </submittedName>
</protein>
<dbReference type="Proteomes" id="UP000028542">
    <property type="component" value="Unassembled WGS sequence"/>
</dbReference>
<evidence type="ECO:0000313" key="4">
    <source>
        <dbReference type="EMBL" id="KEZ88472.1"/>
    </source>
</evidence>
<dbReference type="GO" id="GO:0003841">
    <property type="term" value="F:1-acylglycerol-3-phosphate O-acyltransferase activity"/>
    <property type="evidence" value="ECO:0007669"/>
    <property type="project" value="TreeGrafter"/>
</dbReference>
<evidence type="ECO:0000259" key="3">
    <source>
        <dbReference type="SMART" id="SM00563"/>
    </source>
</evidence>
<sequence length="232" mass="25983">MKRDILTKILNKLPESLSGKLARSYVKTSIKKYANMKVEGYEKIKGIKGPIIFICNHLSNADGLILNELLKDFDPTFIAGVKLSNNDFTKNGFKFIKTIAIKPNSADKDAISKIVKKLRAGENIMIFPEGTRSRSGSMIEGKKGFLLMAKLSKAKIIPIGLAGTEEFLPINDGDMGEENFQTAQVTVRFGEPIYLPEKLKEEDKNEYNERAMLEVMKSIAALLPEKYRGVYK</sequence>
<comment type="caution">
    <text evidence="4">The sequence shown here is derived from an EMBL/GenBank/DDBJ whole genome shotgun (WGS) entry which is preliminary data.</text>
</comment>
<dbReference type="SUPFAM" id="SSF69593">
    <property type="entry name" value="Glycerol-3-phosphate (1)-acyltransferase"/>
    <property type="match status" value="1"/>
</dbReference>
<dbReference type="Proteomes" id="UP000768462">
    <property type="component" value="Unassembled WGS sequence"/>
</dbReference>
<evidence type="ECO:0000313" key="5">
    <source>
        <dbReference type="EMBL" id="MBE6060309.1"/>
    </source>
</evidence>
<feature type="domain" description="Phospholipid/glycerol acyltransferase" evidence="3">
    <location>
        <begin position="51"/>
        <end position="164"/>
    </location>
</feature>
<dbReference type="SMART" id="SM00563">
    <property type="entry name" value="PlsC"/>
    <property type="match status" value="1"/>
</dbReference>
<reference evidence="4 6" key="1">
    <citation type="submission" date="2014-07" db="EMBL/GenBank/DDBJ databases">
        <title>Draft genome of Clostridium sulfidigenes 113A isolated from sediments associated with methane hydrate from Krishna Godavari basin.</title>
        <authorList>
            <person name="Honkalas V.S."/>
            <person name="Dabir A.P."/>
            <person name="Arora P."/>
            <person name="Dhakephalkar P.K."/>
        </authorList>
    </citation>
    <scope>NUCLEOTIDE SEQUENCE [LARGE SCALE GENOMIC DNA]</scope>
    <source>
        <strain evidence="4 6">113A</strain>
    </source>
</reference>
<evidence type="ECO:0000313" key="6">
    <source>
        <dbReference type="Proteomes" id="UP000028542"/>
    </source>
</evidence>
<evidence type="ECO:0000256" key="1">
    <source>
        <dbReference type="ARBA" id="ARBA00022679"/>
    </source>
</evidence>
<name>A0A084JHN8_9CLOT</name>
<dbReference type="Pfam" id="PF01553">
    <property type="entry name" value="Acyltransferase"/>
    <property type="match status" value="1"/>
</dbReference>
<dbReference type="InterPro" id="IPR002123">
    <property type="entry name" value="Plipid/glycerol_acylTrfase"/>
</dbReference>
<dbReference type="PANTHER" id="PTHR10434">
    <property type="entry name" value="1-ACYL-SN-GLYCEROL-3-PHOSPHATE ACYLTRANSFERASE"/>
    <property type="match status" value="1"/>
</dbReference>
<dbReference type="EMBL" id="JPMD01000002">
    <property type="protein sequence ID" value="KEZ88472.1"/>
    <property type="molecule type" value="Genomic_DNA"/>
</dbReference>
<gene>
    <name evidence="5" type="ORF">E7215_09080</name>
    <name evidence="4" type="ORF">IO99_02175</name>
</gene>
<dbReference type="EMBL" id="SVCM01000101">
    <property type="protein sequence ID" value="MBE6060309.1"/>
    <property type="molecule type" value="Genomic_DNA"/>
</dbReference>
<dbReference type="eggNOG" id="COG0204">
    <property type="taxonomic scope" value="Bacteria"/>
</dbReference>
<keyword evidence="6" id="KW-1185">Reference proteome</keyword>
<dbReference type="PANTHER" id="PTHR10434:SF40">
    <property type="entry name" value="1-ACYL-SN-GLYCEROL-3-PHOSPHATE ACYLTRANSFERASE"/>
    <property type="match status" value="1"/>
</dbReference>
<proteinExistence type="predicted"/>